<reference evidence="2 3" key="1">
    <citation type="submission" date="2019-01" db="EMBL/GenBank/DDBJ databases">
        <title>Sequencing of cultivated peanut Arachis hypogaea provides insights into genome evolution and oil improvement.</title>
        <authorList>
            <person name="Chen X."/>
        </authorList>
    </citation>
    <scope>NUCLEOTIDE SEQUENCE [LARGE SCALE GENOMIC DNA]</scope>
    <source>
        <strain evidence="3">cv. Fuhuasheng</strain>
        <tissue evidence="2">Leaves</tissue>
    </source>
</reference>
<dbReference type="GO" id="GO:0003735">
    <property type="term" value="F:structural constituent of ribosome"/>
    <property type="evidence" value="ECO:0007669"/>
    <property type="project" value="InterPro"/>
</dbReference>
<feature type="compositionally biased region" description="Basic residues" evidence="1">
    <location>
        <begin position="37"/>
        <end position="51"/>
    </location>
</feature>
<feature type="compositionally biased region" description="Basic and acidic residues" evidence="1">
    <location>
        <begin position="63"/>
        <end position="77"/>
    </location>
</feature>
<dbReference type="STRING" id="3818.A0A445DEC3"/>
<sequence length="236" mass="27028">MQQKPMQDAMYNKSIVQDFKQSIKEREEPKSESSANLRRRQGRRPARRRRPANGGDLLQASNREAREDGDRGKEDAELQERAWATREDVEAPTARTAAALRQNRCRENLGLWSVDVWSDRKTAALARSTTDDVKGASYSRFSMTLFWCRSVASSKLFIKLIASKTETCSENWSQVKEEMAFRGKEMMKKVLKRVGENNLNPRVKESLEKCIPRSKVVMGRAKRGLFAGRHIQFGNS</sequence>
<proteinExistence type="predicted"/>
<accession>A0A445DEC3</accession>
<evidence type="ECO:0000313" key="3">
    <source>
        <dbReference type="Proteomes" id="UP000289738"/>
    </source>
</evidence>
<dbReference type="GO" id="GO:0005762">
    <property type="term" value="C:mitochondrial large ribosomal subunit"/>
    <property type="evidence" value="ECO:0007669"/>
    <property type="project" value="TreeGrafter"/>
</dbReference>
<evidence type="ECO:0000256" key="1">
    <source>
        <dbReference type="SAM" id="MobiDB-lite"/>
    </source>
</evidence>
<feature type="compositionally biased region" description="Basic and acidic residues" evidence="1">
    <location>
        <begin position="21"/>
        <end position="31"/>
    </location>
</feature>
<comment type="caution">
    <text evidence="2">The sequence shown here is derived from an EMBL/GenBank/DDBJ whole genome shotgun (WGS) entry which is preliminary data.</text>
</comment>
<dbReference type="EMBL" id="SDMP01000004">
    <property type="protein sequence ID" value="RYR61538.1"/>
    <property type="molecule type" value="Genomic_DNA"/>
</dbReference>
<dbReference type="AlphaFoldDB" id="A0A445DEC3"/>
<evidence type="ECO:0000313" key="2">
    <source>
        <dbReference type="EMBL" id="RYR61538.1"/>
    </source>
</evidence>
<keyword evidence="3" id="KW-1185">Reference proteome</keyword>
<protein>
    <submittedName>
        <fullName evidence="2">Uncharacterized protein</fullName>
    </submittedName>
</protein>
<dbReference type="InterPro" id="IPR026569">
    <property type="entry name" value="Ribosomal_bL28"/>
</dbReference>
<dbReference type="PANTHER" id="PTHR13528:SF2">
    <property type="entry name" value="LARGE RIBOSOMAL SUBUNIT PROTEIN BL28M"/>
    <property type="match status" value="1"/>
</dbReference>
<dbReference type="Proteomes" id="UP000289738">
    <property type="component" value="Chromosome A04"/>
</dbReference>
<feature type="region of interest" description="Disordered" evidence="1">
    <location>
        <begin position="1"/>
        <end position="77"/>
    </location>
</feature>
<dbReference type="PANTHER" id="PTHR13528">
    <property type="entry name" value="39S RIBOSOMAL PROTEIN L28, MITOCHONDRIAL"/>
    <property type="match status" value="1"/>
</dbReference>
<organism evidence="2 3">
    <name type="scientific">Arachis hypogaea</name>
    <name type="common">Peanut</name>
    <dbReference type="NCBI Taxonomy" id="3818"/>
    <lineage>
        <taxon>Eukaryota</taxon>
        <taxon>Viridiplantae</taxon>
        <taxon>Streptophyta</taxon>
        <taxon>Embryophyta</taxon>
        <taxon>Tracheophyta</taxon>
        <taxon>Spermatophyta</taxon>
        <taxon>Magnoliopsida</taxon>
        <taxon>eudicotyledons</taxon>
        <taxon>Gunneridae</taxon>
        <taxon>Pentapetalae</taxon>
        <taxon>rosids</taxon>
        <taxon>fabids</taxon>
        <taxon>Fabales</taxon>
        <taxon>Fabaceae</taxon>
        <taxon>Papilionoideae</taxon>
        <taxon>50 kb inversion clade</taxon>
        <taxon>dalbergioids sensu lato</taxon>
        <taxon>Dalbergieae</taxon>
        <taxon>Pterocarpus clade</taxon>
        <taxon>Arachis</taxon>
    </lineage>
</organism>
<name>A0A445DEC3_ARAHY</name>
<gene>
    <name evidence="2" type="ORF">Ahy_A04g018717</name>
</gene>